<dbReference type="GO" id="GO:0016491">
    <property type="term" value="F:oxidoreductase activity"/>
    <property type="evidence" value="ECO:0007669"/>
    <property type="project" value="UniProtKB-KW"/>
</dbReference>
<comment type="caution">
    <text evidence="5">The sequence shown here is derived from an EMBL/GenBank/DDBJ whole genome shotgun (WGS) entry which is preliminary data.</text>
</comment>
<proteinExistence type="inferred from homology"/>
<evidence type="ECO:0000256" key="1">
    <source>
        <dbReference type="ARBA" id="ARBA00007118"/>
    </source>
</evidence>
<dbReference type="SUPFAM" id="SSF55469">
    <property type="entry name" value="FMN-dependent nitroreductase-like"/>
    <property type="match status" value="1"/>
</dbReference>
<dbReference type="PATRIC" id="fig|1679170.3.peg.4539"/>
<evidence type="ECO:0000256" key="2">
    <source>
        <dbReference type="ARBA" id="ARBA00023002"/>
    </source>
</evidence>
<gene>
    <name evidence="5" type="ORF">AC625_19995</name>
</gene>
<dbReference type="Proteomes" id="UP000037146">
    <property type="component" value="Unassembled WGS sequence"/>
</dbReference>
<evidence type="ECO:0000256" key="3">
    <source>
        <dbReference type="SAM" id="MobiDB-lite"/>
    </source>
</evidence>
<dbReference type="OrthoDB" id="9782629at2"/>
<dbReference type="InterPro" id="IPR029479">
    <property type="entry name" value="Nitroreductase"/>
</dbReference>
<feature type="compositionally biased region" description="Basic and acidic residues" evidence="3">
    <location>
        <begin position="177"/>
        <end position="188"/>
    </location>
</feature>
<dbReference type="AlphaFoldDB" id="A0A0K9GXW2"/>
<dbReference type="RefSeq" id="WP_049682896.1">
    <property type="nucleotide sequence ID" value="NZ_LFZW01000001.1"/>
</dbReference>
<evidence type="ECO:0000259" key="4">
    <source>
        <dbReference type="Pfam" id="PF00881"/>
    </source>
</evidence>
<evidence type="ECO:0000313" key="5">
    <source>
        <dbReference type="EMBL" id="KMY51544.1"/>
    </source>
</evidence>
<reference evidence="6" key="1">
    <citation type="submission" date="2015-07" db="EMBL/GenBank/DDBJ databases">
        <title>Genome sequencing project for genomic taxonomy and phylogenomics of Bacillus-like bacteria.</title>
        <authorList>
            <person name="Liu B."/>
            <person name="Wang J."/>
            <person name="Zhu Y."/>
            <person name="Liu G."/>
            <person name="Chen Q."/>
            <person name="Chen Z."/>
            <person name="Lan J."/>
            <person name="Che J."/>
            <person name="Ge C."/>
            <person name="Shi H."/>
            <person name="Pan Z."/>
            <person name="Liu X."/>
        </authorList>
    </citation>
    <scope>NUCLEOTIDE SEQUENCE [LARGE SCALE GENOMIC DNA]</scope>
    <source>
        <strain evidence="6">FJAT-27997</strain>
    </source>
</reference>
<keyword evidence="2" id="KW-0560">Oxidoreductase</keyword>
<feature type="domain" description="Nitroreductase" evidence="4">
    <location>
        <begin position="89"/>
        <end position="170"/>
    </location>
</feature>
<dbReference type="InterPro" id="IPR000415">
    <property type="entry name" value="Nitroreductase-like"/>
</dbReference>
<feature type="region of interest" description="Disordered" evidence="3">
    <location>
        <begin position="177"/>
        <end position="204"/>
    </location>
</feature>
<dbReference type="Pfam" id="PF00881">
    <property type="entry name" value="Nitroreductase"/>
    <property type="match status" value="2"/>
</dbReference>
<dbReference type="CDD" id="cd02138">
    <property type="entry name" value="TdsD-like"/>
    <property type="match status" value="1"/>
</dbReference>
<dbReference type="STRING" id="1679170.AC625_19995"/>
<organism evidence="5 6">
    <name type="scientific">Peribacillus loiseleuriae</name>
    <dbReference type="NCBI Taxonomy" id="1679170"/>
    <lineage>
        <taxon>Bacteria</taxon>
        <taxon>Bacillati</taxon>
        <taxon>Bacillota</taxon>
        <taxon>Bacilli</taxon>
        <taxon>Bacillales</taxon>
        <taxon>Bacillaceae</taxon>
        <taxon>Peribacillus</taxon>
    </lineage>
</organism>
<name>A0A0K9GXW2_9BACI</name>
<comment type="similarity">
    <text evidence="1">Belongs to the nitroreductase family.</text>
</comment>
<sequence>MSLTVNPVENLTTEVEEHRKAEHSVSPLFLNRWSPRSYSERKVSDEDLTSILEAARWAPSAFNDQPWRFFVAKTESQLKAFHEFLSPFNRIWAEKAPVLILIASMKNRDNGDPNGSHAFDAGAAWGNLAIQATMLGLSTHAMTGFDKEKARQLLNVPEELDIQAVISVGYRGEKEALDEKLQERENPSSRKPLQEVIFEGTKNA</sequence>
<evidence type="ECO:0000313" key="6">
    <source>
        <dbReference type="Proteomes" id="UP000037146"/>
    </source>
</evidence>
<dbReference type="PANTHER" id="PTHR43673">
    <property type="entry name" value="NAD(P)H NITROREDUCTASE YDGI-RELATED"/>
    <property type="match status" value="1"/>
</dbReference>
<protein>
    <submittedName>
        <fullName evidence="5">Nitroreductase</fullName>
    </submittedName>
</protein>
<dbReference type="EMBL" id="LFZW01000001">
    <property type="protein sequence ID" value="KMY51544.1"/>
    <property type="molecule type" value="Genomic_DNA"/>
</dbReference>
<keyword evidence="6" id="KW-1185">Reference proteome</keyword>
<dbReference type="PANTHER" id="PTHR43673:SF10">
    <property type="entry name" value="NADH DEHYDROGENASE_NAD(P)H NITROREDUCTASE XCC3605-RELATED"/>
    <property type="match status" value="1"/>
</dbReference>
<feature type="domain" description="Nitroreductase" evidence="4">
    <location>
        <begin position="31"/>
        <end position="81"/>
    </location>
</feature>
<dbReference type="Gene3D" id="3.40.109.10">
    <property type="entry name" value="NADH Oxidase"/>
    <property type="match status" value="1"/>
</dbReference>
<accession>A0A0K9GXW2</accession>